<comment type="caution">
    <text evidence="6">The sequence shown here is derived from an EMBL/GenBank/DDBJ whole genome shotgun (WGS) entry which is preliminary data.</text>
</comment>
<feature type="transmembrane region" description="Helical" evidence="4">
    <location>
        <begin position="144"/>
        <end position="164"/>
    </location>
</feature>
<feature type="transmembrane region" description="Helical" evidence="4">
    <location>
        <begin position="95"/>
        <end position="110"/>
    </location>
</feature>
<evidence type="ECO:0000313" key="7">
    <source>
        <dbReference type="Proteomes" id="UP000321363"/>
    </source>
</evidence>
<evidence type="ECO:0000256" key="3">
    <source>
        <dbReference type="SAM" id="Coils"/>
    </source>
</evidence>
<keyword evidence="3" id="KW-0175">Coiled coil</keyword>
<dbReference type="RefSeq" id="WP_146949924.1">
    <property type="nucleotide sequence ID" value="NZ_VOQF01000012.1"/>
</dbReference>
<keyword evidence="7" id="KW-1185">Reference proteome</keyword>
<dbReference type="Gene3D" id="1.10.287.950">
    <property type="entry name" value="Methyl-accepting chemotaxis protein"/>
    <property type="match status" value="1"/>
</dbReference>
<dbReference type="SUPFAM" id="SSF58104">
    <property type="entry name" value="Methyl-accepting chemotaxis protein (MCP) signaling domain"/>
    <property type="match status" value="1"/>
</dbReference>
<keyword evidence="4" id="KW-0472">Membrane</keyword>
<dbReference type="GO" id="GO:0016020">
    <property type="term" value="C:membrane"/>
    <property type="evidence" value="ECO:0007669"/>
    <property type="project" value="InterPro"/>
</dbReference>
<feature type="transmembrane region" description="Helical" evidence="4">
    <location>
        <begin position="20"/>
        <end position="37"/>
    </location>
</feature>
<gene>
    <name evidence="6" type="ORF">FS935_17435</name>
</gene>
<dbReference type="EMBL" id="VOQF01000012">
    <property type="protein sequence ID" value="TXC89258.1"/>
    <property type="molecule type" value="Genomic_DNA"/>
</dbReference>
<dbReference type="SMART" id="SM00283">
    <property type="entry name" value="MA"/>
    <property type="match status" value="1"/>
</dbReference>
<evidence type="ECO:0000256" key="2">
    <source>
        <dbReference type="PROSITE-ProRule" id="PRU00284"/>
    </source>
</evidence>
<reference evidence="6 7" key="1">
    <citation type="journal article" date="2005" name="Int. J. Syst. Evol. Microbiol.">
        <title>Bacillus litoralis sp. nov., isolated from a tidal flat of the Yellow Sea in Korea.</title>
        <authorList>
            <person name="Yoon J.H."/>
            <person name="Oh T.K."/>
        </authorList>
    </citation>
    <scope>NUCLEOTIDE SEQUENCE [LARGE SCALE GENOMIC DNA]</scope>
    <source>
        <strain evidence="6 7">SW-211</strain>
    </source>
</reference>
<dbReference type="AlphaFoldDB" id="A0A5C6W0Q0"/>
<dbReference type="GO" id="GO:0007165">
    <property type="term" value="P:signal transduction"/>
    <property type="evidence" value="ECO:0007669"/>
    <property type="project" value="UniProtKB-KW"/>
</dbReference>
<keyword evidence="4" id="KW-1133">Transmembrane helix</keyword>
<evidence type="ECO:0000259" key="5">
    <source>
        <dbReference type="PROSITE" id="PS50111"/>
    </source>
</evidence>
<feature type="transmembrane region" description="Helical" evidence="4">
    <location>
        <begin position="115"/>
        <end position="132"/>
    </location>
</feature>
<name>A0A5C6W0Q0_9BACI</name>
<protein>
    <recommendedName>
        <fullName evidence="5">Methyl-accepting transducer domain-containing protein</fullName>
    </recommendedName>
</protein>
<dbReference type="OrthoDB" id="242546at2"/>
<dbReference type="InterPro" id="IPR004089">
    <property type="entry name" value="MCPsignal_dom"/>
</dbReference>
<accession>A0A5C6W0Q0</accession>
<feature type="transmembrane region" description="Helical" evidence="4">
    <location>
        <begin position="43"/>
        <end position="60"/>
    </location>
</feature>
<organism evidence="6 7">
    <name type="scientific">Metabacillus litoralis</name>
    <dbReference type="NCBI Taxonomy" id="152268"/>
    <lineage>
        <taxon>Bacteria</taxon>
        <taxon>Bacillati</taxon>
        <taxon>Bacillota</taxon>
        <taxon>Bacilli</taxon>
        <taxon>Bacillales</taxon>
        <taxon>Bacillaceae</taxon>
        <taxon>Metabacillus</taxon>
    </lineage>
</organism>
<sequence length="496" mass="54650">MSVMEKMIITDITKKNTLMFVTFSISALLAVVKILVVQDIIKVIYYGTELVSFILVYLIFQKLLKKPVWFPYISIILIYAFVISSLFVFEPNSEIIMITIFLTLISSIHMKRDIFALGYCLGLVTMILSFILKQPNNLALETIYPASCIIYGLMGVVLGVVIHLNSQQFKQLQNFIAVAEKETKEKEEQKHHLEENVSGIVEAIAQANKQVQGSMRAQKDMQVAIQEVAAGSQNQSEQINEISQNARQTMESMLQLHSVSNELKTDSSRASNTIVESQQYATELNTDMNELKTMISQLDQTFLLLSNTITEMNTLTNSIKDITDQTGLLALNASIEAARAGESGKGFSVVATEIRKLADVTRATTEKINGNLQTLNDSNAAAVTKLEESHLVINKGAISTEKVTNSITGVKATLDHLSDELEQFTIFAESVKGQSANVELLTNDLAAIIEQSSASMQEMSATIDNLTHDNLAIADLMERTSSSAENIRKASLSGVS</sequence>
<feature type="domain" description="Methyl-accepting transducer" evidence="5">
    <location>
        <begin position="210"/>
        <end position="460"/>
    </location>
</feature>
<evidence type="ECO:0000256" key="4">
    <source>
        <dbReference type="SAM" id="Phobius"/>
    </source>
</evidence>
<keyword evidence="1 2" id="KW-0807">Transducer</keyword>
<dbReference type="PANTHER" id="PTHR32089">
    <property type="entry name" value="METHYL-ACCEPTING CHEMOTAXIS PROTEIN MCPB"/>
    <property type="match status" value="1"/>
</dbReference>
<proteinExistence type="predicted"/>
<dbReference type="Proteomes" id="UP000321363">
    <property type="component" value="Unassembled WGS sequence"/>
</dbReference>
<evidence type="ECO:0000313" key="6">
    <source>
        <dbReference type="EMBL" id="TXC89258.1"/>
    </source>
</evidence>
<dbReference type="PANTHER" id="PTHR32089:SF112">
    <property type="entry name" value="LYSOZYME-LIKE PROTEIN-RELATED"/>
    <property type="match status" value="1"/>
</dbReference>
<evidence type="ECO:0000256" key="1">
    <source>
        <dbReference type="ARBA" id="ARBA00023224"/>
    </source>
</evidence>
<feature type="transmembrane region" description="Helical" evidence="4">
    <location>
        <begin position="69"/>
        <end position="89"/>
    </location>
</feature>
<feature type="coiled-coil region" evidence="3">
    <location>
        <begin position="169"/>
        <end position="196"/>
    </location>
</feature>
<dbReference type="Pfam" id="PF00015">
    <property type="entry name" value="MCPsignal"/>
    <property type="match status" value="1"/>
</dbReference>
<keyword evidence="4" id="KW-0812">Transmembrane</keyword>
<dbReference type="PROSITE" id="PS50111">
    <property type="entry name" value="CHEMOTAXIS_TRANSDUC_2"/>
    <property type="match status" value="1"/>
</dbReference>